<dbReference type="Pfam" id="PF13505">
    <property type="entry name" value="OMP_b-brl"/>
    <property type="match status" value="1"/>
</dbReference>
<evidence type="ECO:0000256" key="1">
    <source>
        <dbReference type="ARBA" id="ARBA00022729"/>
    </source>
</evidence>
<dbReference type="InterPro" id="IPR011250">
    <property type="entry name" value="OMP/PagP_B-barrel"/>
</dbReference>
<gene>
    <name evidence="4" type="ORF">GCM10011363_13890</name>
</gene>
<accession>A0ABQ1KK03</accession>
<evidence type="ECO:0000259" key="3">
    <source>
        <dbReference type="Pfam" id="PF13505"/>
    </source>
</evidence>
<feature type="chain" id="PRO_5046179901" description="Outer membrane protein beta-barrel domain-containing protein" evidence="2">
    <location>
        <begin position="21"/>
        <end position="193"/>
    </location>
</feature>
<sequence length="193" mass="20037">MKNVLLGAALLGVGATATFAGSADPAPSEPVIMQPVSVAPTGMDGDWTGAYGGLSFGNLSADAGNFDDSEGIYGVYGGYDYDFGSFVLGGELDYQTGEDINLGGIEVDDIFRAKLRGGYDLGRTLVYGTVGAAQLGTNIGDDTGIVGGVGIEYKVTEQFTVGGEYLAHQFNDFDDTGVDVYADTVSLRGSFRF</sequence>
<dbReference type="SUPFAM" id="SSF56925">
    <property type="entry name" value="OMPA-like"/>
    <property type="match status" value="1"/>
</dbReference>
<feature type="domain" description="Outer membrane protein beta-barrel" evidence="3">
    <location>
        <begin position="43"/>
        <end position="193"/>
    </location>
</feature>
<dbReference type="Proteomes" id="UP000645462">
    <property type="component" value="Unassembled WGS sequence"/>
</dbReference>
<comment type="caution">
    <text evidence="4">The sequence shown here is derived from an EMBL/GenBank/DDBJ whole genome shotgun (WGS) entry which is preliminary data.</text>
</comment>
<organism evidence="4 5">
    <name type="scientific">Marivita lacus</name>
    <dbReference type="NCBI Taxonomy" id="1323742"/>
    <lineage>
        <taxon>Bacteria</taxon>
        <taxon>Pseudomonadati</taxon>
        <taxon>Pseudomonadota</taxon>
        <taxon>Alphaproteobacteria</taxon>
        <taxon>Rhodobacterales</taxon>
        <taxon>Roseobacteraceae</taxon>
        <taxon>Marivita</taxon>
    </lineage>
</organism>
<name>A0ABQ1KK03_9RHOB</name>
<reference evidence="5" key="1">
    <citation type="journal article" date="2019" name="Int. J. Syst. Evol. Microbiol.">
        <title>The Global Catalogue of Microorganisms (GCM) 10K type strain sequencing project: providing services to taxonomists for standard genome sequencing and annotation.</title>
        <authorList>
            <consortium name="The Broad Institute Genomics Platform"/>
            <consortium name="The Broad Institute Genome Sequencing Center for Infectious Disease"/>
            <person name="Wu L."/>
            <person name="Ma J."/>
        </authorList>
    </citation>
    <scope>NUCLEOTIDE SEQUENCE [LARGE SCALE GENOMIC DNA]</scope>
    <source>
        <strain evidence="5">CGMCC 1.12478</strain>
    </source>
</reference>
<dbReference type="InterPro" id="IPR027385">
    <property type="entry name" value="Beta-barrel_OMP"/>
</dbReference>
<keyword evidence="1 2" id="KW-0732">Signal</keyword>
<keyword evidence="5" id="KW-1185">Reference proteome</keyword>
<dbReference type="EMBL" id="BMFC01000002">
    <property type="protein sequence ID" value="GGB98470.1"/>
    <property type="molecule type" value="Genomic_DNA"/>
</dbReference>
<dbReference type="RefSeq" id="WP_188481270.1">
    <property type="nucleotide sequence ID" value="NZ_BMFC01000002.1"/>
</dbReference>
<feature type="signal peptide" evidence="2">
    <location>
        <begin position="1"/>
        <end position="20"/>
    </location>
</feature>
<proteinExistence type="predicted"/>
<evidence type="ECO:0000256" key="2">
    <source>
        <dbReference type="SAM" id="SignalP"/>
    </source>
</evidence>
<evidence type="ECO:0000313" key="4">
    <source>
        <dbReference type="EMBL" id="GGB98470.1"/>
    </source>
</evidence>
<dbReference type="Gene3D" id="2.40.160.20">
    <property type="match status" value="1"/>
</dbReference>
<protein>
    <recommendedName>
        <fullName evidence="3">Outer membrane protein beta-barrel domain-containing protein</fullName>
    </recommendedName>
</protein>
<evidence type="ECO:0000313" key="5">
    <source>
        <dbReference type="Proteomes" id="UP000645462"/>
    </source>
</evidence>